<keyword evidence="1" id="KW-0106">Calcium</keyword>
<proteinExistence type="predicted"/>
<dbReference type="InterPro" id="IPR011992">
    <property type="entry name" value="EF-hand-dom_pair"/>
</dbReference>
<reference evidence="4" key="1">
    <citation type="submission" date="2023-01" db="EMBL/GenBank/DDBJ databases">
        <title>Metagenome sequencing of chrysophaentin producing Chrysophaeum taylorii.</title>
        <authorList>
            <person name="Davison J."/>
            <person name="Bewley C."/>
        </authorList>
    </citation>
    <scope>NUCLEOTIDE SEQUENCE</scope>
    <source>
        <strain evidence="4">NIES-1699</strain>
    </source>
</reference>
<evidence type="ECO:0000259" key="3">
    <source>
        <dbReference type="PROSITE" id="PS50222"/>
    </source>
</evidence>
<feature type="domain" description="EF-hand" evidence="3">
    <location>
        <begin position="468"/>
        <end position="503"/>
    </location>
</feature>
<protein>
    <recommendedName>
        <fullName evidence="3">EF-hand domain-containing protein</fullName>
    </recommendedName>
</protein>
<dbReference type="SUPFAM" id="SSF47473">
    <property type="entry name" value="EF-hand"/>
    <property type="match status" value="1"/>
</dbReference>
<dbReference type="Pfam" id="PF13516">
    <property type="entry name" value="LRR_6"/>
    <property type="match status" value="5"/>
</dbReference>
<evidence type="ECO:0000313" key="4">
    <source>
        <dbReference type="EMBL" id="KAJ8598742.1"/>
    </source>
</evidence>
<dbReference type="InterPro" id="IPR032675">
    <property type="entry name" value="LRR_dom_sf"/>
</dbReference>
<dbReference type="PANTHER" id="PTHR24114">
    <property type="entry name" value="LEUCINE RICH REPEAT FAMILY PROTEIN"/>
    <property type="match status" value="1"/>
</dbReference>
<dbReference type="EMBL" id="JAQMWT010000657">
    <property type="protein sequence ID" value="KAJ8598742.1"/>
    <property type="molecule type" value="Genomic_DNA"/>
</dbReference>
<accession>A0AAD7U5K3</accession>
<dbReference type="Pfam" id="PF13499">
    <property type="entry name" value="EF-hand_7"/>
    <property type="match status" value="1"/>
</dbReference>
<dbReference type="InterPro" id="IPR001611">
    <property type="entry name" value="Leu-rich_rpt"/>
</dbReference>
<dbReference type="SUPFAM" id="SSF52047">
    <property type="entry name" value="RNI-like"/>
    <property type="match status" value="1"/>
</dbReference>
<dbReference type="Gene3D" id="1.10.238.10">
    <property type="entry name" value="EF-hand"/>
    <property type="match status" value="1"/>
</dbReference>
<sequence length="1054" mass="115736">MQPIPLVLQLEGSSSECTPCYNARELRLGGADKLQQQQHSAEYAGIARQDAALKEDNKHAGDLERLAAEVEKARSFFTGTAGRIRFFHAYRDALKLSEQTDDTISVEGVGSHESVWIARDFAKAAISHGVSPNPALLKQSADGTLALRGLGLNDGIARALATVLPRLQHIRRIDISSNNLGDAALAIICQVVTDGCPHLESFDLSRNTIGANAARSIRSLLASGHRLGELRLEGADVDDSECVELTKALVGNRALTELDLSANLIGQAEALNYTNPELVTGPEAIADALNSGRFVLRVLDLSWNFIRNDSARALGTALAGVESLTELRLAHNCFADEPAQYLAAALHENTVLEVLDLSFNAISPRAALVIASMLKVNTSLVLVRLDGNPIGKAGARALMSALQTRGYESRNHALDRKDLEDVLAWMGLVMTEEHVGVVLGEIQRLLAADVFREPNDDSSQVHLDKVTLMHHFWRAVFCLADADDSQCISKSELKAVLHFLGIDVPMKAVAQAIAEYDTDGSGVIEQEEFIQLATQKFARENTAPKTPLCEHGNTPWKVPKSGHLDIVFDYEPAPPSTDQCGSDEGVRGLIHVLKTTPSEQERAAIFDVVTSETELFLTREQAHALLEVARTGQSRVENLARILPQVATPSDCCALIELARLSRTEKLDLMTRLGHAWGPLLNNATGHYSLDMRNPIDRLAARKLAGIANSQRLASQQSGGADTSQHRNWQNFRNERWQGNPIRLTPTWFAALNVGKLKEGSLQFDYVSTEISKHSSRPISERRFRIFLQMLGFGAETNDDPLPQDRGVNGDPHHPVEVADPYINPLAETEVDSVARHWREMIATSRRFISPSFYSEVYDGIGGDGNQVFGHTGKKDGKQGKKKGKKKGGRASKKELERPNSADAAALLASQLQLKPLPPTNPSDQYRKGVHSLRLLKANIGHSYFSAAQVQDLVAKFQPDDILRVEVVLALFSRTLDLQNFATVLDSLEKEECDECVYRLGCLNVFNSMTVDRMYTLNLKIYDERQMASVLVKLAIAEPGENWVAIPTFKHAAR</sequence>
<dbReference type="SMART" id="SM00054">
    <property type="entry name" value="EFh"/>
    <property type="match status" value="2"/>
</dbReference>
<evidence type="ECO:0000256" key="2">
    <source>
        <dbReference type="SAM" id="MobiDB-lite"/>
    </source>
</evidence>
<dbReference type="Proteomes" id="UP001230188">
    <property type="component" value="Unassembled WGS sequence"/>
</dbReference>
<dbReference type="PROSITE" id="PS00018">
    <property type="entry name" value="EF_HAND_1"/>
    <property type="match status" value="2"/>
</dbReference>
<dbReference type="InterPro" id="IPR018247">
    <property type="entry name" value="EF_Hand_1_Ca_BS"/>
</dbReference>
<dbReference type="AlphaFoldDB" id="A0AAD7U5K3"/>
<dbReference type="InterPro" id="IPR052394">
    <property type="entry name" value="LRR-containing"/>
</dbReference>
<dbReference type="CDD" id="cd00051">
    <property type="entry name" value="EFh"/>
    <property type="match status" value="1"/>
</dbReference>
<gene>
    <name evidence="4" type="ORF">CTAYLR_010721</name>
</gene>
<dbReference type="Gene3D" id="3.80.10.10">
    <property type="entry name" value="Ribonuclease Inhibitor"/>
    <property type="match status" value="2"/>
</dbReference>
<feature type="region of interest" description="Disordered" evidence="2">
    <location>
        <begin position="868"/>
        <end position="900"/>
    </location>
</feature>
<name>A0AAD7U5K3_9STRA</name>
<keyword evidence="5" id="KW-1185">Reference proteome</keyword>
<dbReference type="PROSITE" id="PS50222">
    <property type="entry name" value="EF_HAND_2"/>
    <property type="match status" value="2"/>
</dbReference>
<dbReference type="GO" id="GO:0005509">
    <property type="term" value="F:calcium ion binding"/>
    <property type="evidence" value="ECO:0007669"/>
    <property type="project" value="InterPro"/>
</dbReference>
<evidence type="ECO:0000313" key="5">
    <source>
        <dbReference type="Proteomes" id="UP001230188"/>
    </source>
</evidence>
<organism evidence="4 5">
    <name type="scientific">Chrysophaeum taylorii</name>
    <dbReference type="NCBI Taxonomy" id="2483200"/>
    <lineage>
        <taxon>Eukaryota</taxon>
        <taxon>Sar</taxon>
        <taxon>Stramenopiles</taxon>
        <taxon>Ochrophyta</taxon>
        <taxon>Pelagophyceae</taxon>
        <taxon>Pelagomonadales</taxon>
        <taxon>Pelagomonadaceae</taxon>
        <taxon>Chrysophaeum</taxon>
    </lineage>
</organism>
<comment type="caution">
    <text evidence="4">The sequence shown here is derived from an EMBL/GenBank/DDBJ whole genome shotgun (WGS) entry which is preliminary data.</text>
</comment>
<dbReference type="InterPro" id="IPR002048">
    <property type="entry name" value="EF_hand_dom"/>
</dbReference>
<feature type="compositionally biased region" description="Basic residues" evidence="2">
    <location>
        <begin position="880"/>
        <end position="891"/>
    </location>
</feature>
<evidence type="ECO:0000256" key="1">
    <source>
        <dbReference type="ARBA" id="ARBA00022837"/>
    </source>
</evidence>
<feature type="domain" description="EF-hand" evidence="3">
    <location>
        <begin position="504"/>
        <end position="539"/>
    </location>
</feature>
<dbReference type="SMART" id="SM00368">
    <property type="entry name" value="LRR_RI"/>
    <property type="match status" value="6"/>
</dbReference>
<dbReference type="PANTHER" id="PTHR24114:SF2">
    <property type="entry name" value="F-BOX DOMAIN-CONTAINING PROTEIN-RELATED"/>
    <property type="match status" value="1"/>
</dbReference>